<dbReference type="RefSeq" id="XP_022298897.1">
    <property type="nucleotide sequence ID" value="XM_022443189.1"/>
</dbReference>
<dbReference type="InterPro" id="IPR003609">
    <property type="entry name" value="Pan_app"/>
</dbReference>
<dbReference type="InterPro" id="IPR016187">
    <property type="entry name" value="CTDL_fold"/>
</dbReference>
<evidence type="ECO:0000313" key="4">
    <source>
        <dbReference type="Proteomes" id="UP000694844"/>
    </source>
</evidence>
<keyword evidence="1" id="KW-0812">Transmembrane</keyword>
<dbReference type="OrthoDB" id="6365798at2759"/>
<dbReference type="InterPro" id="IPR036465">
    <property type="entry name" value="vWFA_dom_sf"/>
</dbReference>
<protein>
    <submittedName>
        <fullName evidence="5">Uncharacterized protein LOC111107820</fullName>
    </submittedName>
</protein>
<dbReference type="InterPro" id="IPR002035">
    <property type="entry name" value="VWF_A"/>
</dbReference>
<evidence type="ECO:0000256" key="2">
    <source>
        <dbReference type="SAM" id="SignalP"/>
    </source>
</evidence>
<sequence>MIFRGTRGVLVVFFLYIFHQVFSGVAGEIVVNENGSFQNKTIFETLNNIGPKQCVRECQRRDYCKAVNYRREHLECQLLWASVSNTSELEPHEKYQFISMELQTEVLKECSKSCKYRQCVHLSSDQDYCVANTCPLGYKYNRTLQFCYLDLDIKFDYDGGTAYCESIGSRLAIVPTMKHHMHLSEERSKGFLLDNKFRVGGAFNITTGQWQWSDGSMVFSSINRTETRVEIDEGDLLWHELEIFRDLESGRTDACFVGSSEKQRRNMVPEGSITDAMRGNLHKVPYIKRQIIATEDGLLVMHPPSKNYSKFYMQFRKAYVSAVSPAGKDIVVVIDRSGSMARVHGDRSLLQITIEAVTKFLDTLTEKDRVGIIVFDTGTVIPGAATRKCVGTSLVTATRENIRFYQNIIQQIQTGARCNYELALRDAFKFFKNTNPTNNGEKQERVLLFLSDGLPTLGEDPVKVIAEENEDLHNTVTVFTYAIGQAWNSNTLSVLSDMATQIRSDPKYGTIREGVFKHIADPLQLDSAVASFYAKFLKRHNELVMFPYGEYDTLRENGELSYDVTSHSTRITQDLSGSAIGHPETACNHFNRYAKKASTAVSFIPSAFMDPCVYSKSGEKDYLPKHMTDQPPCNSELRPSVLDSLYITRYIDELWIGLDNHSSHAIWRYIGTTDGVLRIYPGIQVPEDYDHRKMPWFRRSVAVPGEIVLTGPYVDQWGGGHVITLSKAVVQTCFVMDNRGYVIVHNDFVNVSNKTPEVEGIHVTHKVSSQNLKRGINVLDSHYQLLPVLRSNIFVVVEDQHYFSYQDPCCKNISAVSDMEPQCDNSDCPCVCWEDITSNACASQSYLISHSEMPVCLDGRPRHKIELPQENDRLINLQDCFNPKCDQKSQRECYKAAGCSWCSLSQDFTPLSQSHCTVWEKCYFGIQGNLPPRPKTKVRSKGRVGNQYGLSIFLLGGLVCGITSLTISIVCVRLVLNRRRNKETSKPIPANLPVRTDSLLPAENGYVVARVYPETRSSTFLSCTQFGDVVYHHNFVFKNSP</sequence>
<dbReference type="SUPFAM" id="SSF56436">
    <property type="entry name" value="C-type lectin-like"/>
    <property type="match status" value="1"/>
</dbReference>
<dbReference type="AlphaFoldDB" id="A0A8B8B662"/>
<dbReference type="PANTHER" id="PTHR10166">
    <property type="entry name" value="VOLTAGE-DEPENDENT CALCIUM CHANNEL SUBUNIT ALPHA-2/DELTA-RELATED"/>
    <property type="match status" value="1"/>
</dbReference>
<name>A0A8B8B662_CRAVI</name>
<evidence type="ECO:0000256" key="1">
    <source>
        <dbReference type="SAM" id="Phobius"/>
    </source>
</evidence>
<dbReference type="SUPFAM" id="SSF57414">
    <property type="entry name" value="Hairpin loop containing domain-like"/>
    <property type="match status" value="1"/>
</dbReference>
<dbReference type="SUPFAM" id="SSF53300">
    <property type="entry name" value="vWA-like"/>
    <property type="match status" value="1"/>
</dbReference>
<proteinExistence type="predicted"/>
<evidence type="ECO:0000313" key="5">
    <source>
        <dbReference type="RefSeq" id="XP_022298897.1"/>
    </source>
</evidence>
<dbReference type="CDD" id="cd00037">
    <property type="entry name" value="CLECT"/>
    <property type="match status" value="1"/>
</dbReference>
<dbReference type="PANTHER" id="PTHR10166:SF66">
    <property type="entry name" value="VWFA AND CACHE DOMAIN-CONTAINING PROTEIN CG16868"/>
    <property type="match status" value="1"/>
</dbReference>
<dbReference type="Proteomes" id="UP000694844">
    <property type="component" value="Chromosome 1"/>
</dbReference>
<dbReference type="Pfam" id="PF00024">
    <property type="entry name" value="PAN_1"/>
    <property type="match status" value="1"/>
</dbReference>
<dbReference type="InterPro" id="IPR029151">
    <property type="entry name" value="Sensor-like_sf"/>
</dbReference>
<dbReference type="Gene3D" id="3.30.450.20">
    <property type="entry name" value="PAS domain"/>
    <property type="match status" value="1"/>
</dbReference>
<keyword evidence="1" id="KW-0472">Membrane</keyword>
<gene>
    <name evidence="5" type="primary">LOC111107820</name>
</gene>
<dbReference type="InterPro" id="IPR016186">
    <property type="entry name" value="C-type_lectin-like/link_sf"/>
</dbReference>
<accession>A0A8B8B662</accession>
<dbReference type="PROSITE" id="PS50234">
    <property type="entry name" value="VWFA"/>
    <property type="match status" value="1"/>
</dbReference>
<dbReference type="InterPro" id="IPR051173">
    <property type="entry name" value="Ca_channel_alpha-2/delta"/>
</dbReference>
<dbReference type="KEGG" id="cvn:111107820"/>
<dbReference type="SUPFAM" id="SSF103190">
    <property type="entry name" value="Sensory domain-like"/>
    <property type="match status" value="1"/>
</dbReference>
<dbReference type="GO" id="GO:0005891">
    <property type="term" value="C:voltage-gated calcium channel complex"/>
    <property type="evidence" value="ECO:0007669"/>
    <property type="project" value="TreeGrafter"/>
</dbReference>
<dbReference type="Gene3D" id="3.40.50.410">
    <property type="entry name" value="von Willebrand factor, type A domain"/>
    <property type="match status" value="1"/>
</dbReference>
<reference evidence="4" key="1">
    <citation type="submission" date="2024-06" db="UniProtKB">
        <authorList>
            <consortium name="RefSeq"/>
        </authorList>
    </citation>
    <scope>NUCLEOTIDE SEQUENCE [LARGE SCALE GENOMIC DNA]</scope>
</reference>
<reference evidence="5" key="2">
    <citation type="submission" date="2025-08" db="UniProtKB">
        <authorList>
            <consortium name="RefSeq"/>
        </authorList>
    </citation>
    <scope>IDENTIFICATION</scope>
    <source>
        <tissue evidence="5">Whole sample</tissue>
    </source>
</reference>
<feature type="signal peptide" evidence="2">
    <location>
        <begin position="1"/>
        <end position="27"/>
    </location>
</feature>
<feature type="domain" description="VWFA" evidence="3">
    <location>
        <begin position="329"/>
        <end position="519"/>
    </location>
</feature>
<feature type="chain" id="PRO_5034040114" evidence="2">
    <location>
        <begin position="28"/>
        <end position="1041"/>
    </location>
</feature>
<keyword evidence="2" id="KW-0732">Signal</keyword>
<evidence type="ECO:0000259" key="3">
    <source>
        <dbReference type="PROSITE" id="PS50234"/>
    </source>
</evidence>
<dbReference type="Pfam" id="PF13519">
    <property type="entry name" value="VWA_2"/>
    <property type="match status" value="1"/>
</dbReference>
<dbReference type="SMART" id="SM00327">
    <property type="entry name" value="VWA"/>
    <property type="match status" value="1"/>
</dbReference>
<keyword evidence="4" id="KW-1185">Reference proteome</keyword>
<keyword evidence="1" id="KW-1133">Transmembrane helix</keyword>
<dbReference type="GeneID" id="111107820"/>
<dbReference type="Gene3D" id="3.10.100.10">
    <property type="entry name" value="Mannose-Binding Protein A, subunit A"/>
    <property type="match status" value="1"/>
</dbReference>
<organism evidence="4 5">
    <name type="scientific">Crassostrea virginica</name>
    <name type="common">Eastern oyster</name>
    <dbReference type="NCBI Taxonomy" id="6565"/>
    <lineage>
        <taxon>Eukaryota</taxon>
        <taxon>Metazoa</taxon>
        <taxon>Spiralia</taxon>
        <taxon>Lophotrochozoa</taxon>
        <taxon>Mollusca</taxon>
        <taxon>Bivalvia</taxon>
        <taxon>Autobranchia</taxon>
        <taxon>Pteriomorphia</taxon>
        <taxon>Ostreida</taxon>
        <taxon>Ostreoidea</taxon>
        <taxon>Ostreidae</taxon>
        <taxon>Crassostrea</taxon>
    </lineage>
</organism>
<dbReference type="GO" id="GO:0005245">
    <property type="term" value="F:voltage-gated calcium channel activity"/>
    <property type="evidence" value="ECO:0007669"/>
    <property type="project" value="TreeGrafter"/>
</dbReference>
<feature type="transmembrane region" description="Helical" evidence="1">
    <location>
        <begin position="948"/>
        <end position="976"/>
    </location>
</feature>